<evidence type="ECO:0000313" key="2">
    <source>
        <dbReference type="EMBL" id="EDS25990.1"/>
    </source>
</evidence>
<sequence>YGRFVCETGPEVWPNASGTRSRSRCGKIWPSAAGKGPISVRGCSFSCWKSSVINWPTQRPRARTHMRKSPKEEESKEVKIHTTNSVCKRERKQKS</sequence>
<name>B0WF45_CULQU</name>
<feature type="non-terminal residue" evidence="2">
    <location>
        <position position="1"/>
    </location>
</feature>
<accession>B0WF45</accession>
<dbReference type="KEGG" id="cqu:CpipJ_CPIJ005380"/>
<evidence type="ECO:0000256" key="1">
    <source>
        <dbReference type="SAM" id="MobiDB-lite"/>
    </source>
</evidence>
<reference evidence="3" key="2">
    <citation type="submission" date="2020-05" db="UniProtKB">
        <authorList>
            <consortium name="EnsemblMetazoa"/>
        </authorList>
    </citation>
    <scope>IDENTIFICATION</scope>
    <source>
        <strain evidence="3">JHB</strain>
    </source>
</reference>
<proteinExistence type="predicted"/>
<feature type="region of interest" description="Disordered" evidence="1">
    <location>
        <begin position="58"/>
        <end position="95"/>
    </location>
</feature>
<dbReference type="VEuPathDB" id="VectorBase:CPIJ005380"/>
<dbReference type="EnsemblMetazoa" id="CPIJ005380-RA">
    <property type="protein sequence ID" value="CPIJ005380-PA"/>
    <property type="gene ID" value="CPIJ005380"/>
</dbReference>
<dbReference type="HOGENOM" id="CLU_2378673_0_0_1"/>
<dbReference type="EMBL" id="DS231914">
    <property type="protein sequence ID" value="EDS25990.1"/>
    <property type="molecule type" value="Genomic_DNA"/>
</dbReference>
<feature type="compositionally biased region" description="Basic and acidic residues" evidence="1">
    <location>
        <begin position="69"/>
        <end position="80"/>
    </location>
</feature>
<reference evidence="2" key="1">
    <citation type="submission" date="2007-03" db="EMBL/GenBank/DDBJ databases">
        <title>Annotation of Culex pipiens quinquefasciatus.</title>
        <authorList>
            <consortium name="The Broad Institute Genome Sequencing Platform"/>
            <person name="Atkinson P.W."/>
            <person name="Hemingway J."/>
            <person name="Christensen B.M."/>
            <person name="Higgs S."/>
            <person name="Kodira C."/>
            <person name="Hannick L."/>
            <person name="Megy K."/>
            <person name="O'Leary S."/>
            <person name="Pearson M."/>
            <person name="Haas B.J."/>
            <person name="Mauceli E."/>
            <person name="Wortman J.R."/>
            <person name="Lee N.H."/>
            <person name="Guigo R."/>
            <person name="Stanke M."/>
            <person name="Alvarado L."/>
            <person name="Amedeo P."/>
            <person name="Antoine C.H."/>
            <person name="Arensburger P."/>
            <person name="Bidwell S.L."/>
            <person name="Crawford M."/>
            <person name="Camaro F."/>
            <person name="Devon K."/>
            <person name="Engels R."/>
            <person name="Hammond M."/>
            <person name="Howarth C."/>
            <person name="Koehrsen M."/>
            <person name="Lawson D."/>
            <person name="Montgomery P."/>
            <person name="Nene V."/>
            <person name="Nusbaum C."/>
            <person name="Puiu D."/>
            <person name="Romero-Severson J."/>
            <person name="Severson D.W."/>
            <person name="Shumway M."/>
            <person name="Sisk P."/>
            <person name="Stolte C."/>
            <person name="Zeng Q."/>
            <person name="Eisenstadt E."/>
            <person name="Fraser-Liggett C."/>
            <person name="Strausberg R."/>
            <person name="Galagan J."/>
            <person name="Birren B."/>
            <person name="Collins F.H."/>
        </authorList>
    </citation>
    <scope>NUCLEOTIDE SEQUENCE [LARGE SCALE GENOMIC DNA]</scope>
    <source>
        <strain evidence="2">JHB</strain>
    </source>
</reference>
<dbReference type="AlphaFoldDB" id="B0WF45"/>
<keyword evidence="4" id="KW-1185">Reference proteome</keyword>
<evidence type="ECO:0000313" key="4">
    <source>
        <dbReference type="Proteomes" id="UP000002320"/>
    </source>
</evidence>
<dbReference type="InParanoid" id="B0WF45"/>
<evidence type="ECO:0000313" key="3">
    <source>
        <dbReference type="EnsemblMetazoa" id="CPIJ005380-PA"/>
    </source>
</evidence>
<dbReference type="Proteomes" id="UP000002320">
    <property type="component" value="Unassembled WGS sequence"/>
</dbReference>
<protein>
    <submittedName>
        <fullName evidence="2 3">Uncharacterized protein</fullName>
    </submittedName>
</protein>
<gene>
    <name evidence="3" type="primary">6037414</name>
    <name evidence="2" type="ORF">CpipJ_CPIJ005380</name>
</gene>
<organism>
    <name type="scientific">Culex quinquefasciatus</name>
    <name type="common">Southern house mosquito</name>
    <name type="synonym">Culex pungens</name>
    <dbReference type="NCBI Taxonomy" id="7176"/>
    <lineage>
        <taxon>Eukaryota</taxon>
        <taxon>Metazoa</taxon>
        <taxon>Ecdysozoa</taxon>
        <taxon>Arthropoda</taxon>
        <taxon>Hexapoda</taxon>
        <taxon>Insecta</taxon>
        <taxon>Pterygota</taxon>
        <taxon>Neoptera</taxon>
        <taxon>Endopterygota</taxon>
        <taxon>Diptera</taxon>
        <taxon>Nematocera</taxon>
        <taxon>Culicoidea</taxon>
        <taxon>Culicidae</taxon>
        <taxon>Culicinae</taxon>
        <taxon>Culicini</taxon>
        <taxon>Culex</taxon>
        <taxon>Culex</taxon>
    </lineage>
</organism>